<sequence>MKLQPYLIFNGNCEEAFTFYEKALGGKIAMISRFKEMPASPEPSSGEGCGPGEIPANWGDKLMHIRLEIGDQVLMGSDSHPAYPYNGIHGCNLAVVFDDVAQAERAFKTLSEGGQVTMPFAPTFWAKGFGMCIDKFGAPWMINGPQI</sequence>
<keyword evidence="3" id="KW-1185">Reference proteome</keyword>
<dbReference type="InterPro" id="IPR028973">
    <property type="entry name" value="PhnB-like"/>
</dbReference>
<dbReference type="CDD" id="cd06588">
    <property type="entry name" value="PhnB_like"/>
    <property type="match status" value="1"/>
</dbReference>
<protein>
    <submittedName>
        <fullName evidence="2">PhnB protein</fullName>
    </submittedName>
</protein>
<dbReference type="Pfam" id="PF00903">
    <property type="entry name" value="Glyoxalase"/>
    <property type="match status" value="1"/>
</dbReference>
<dbReference type="OrthoDB" id="9795306at2"/>
<evidence type="ECO:0000259" key="1">
    <source>
        <dbReference type="Pfam" id="PF00903"/>
    </source>
</evidence>
<evidence type="ECO:0000313" key="3">
    <source>
        <dbReference type="Proteomes" id="UP000295645"/>
    </source>
</evidence>
<reference evidence="2 3" key="1">
    <citation type="submission" date="2019-03" db="EMBL/GenBank/DDBJ databases">
        <title>Above-ground endophytic microbial communities from plants in different locations in the United States.</title>
        <authorList>
            <person name="Frank C."/>
        </authorList>
    </citation>
    <scope>NUCLEOTIDE SEQUENCE [LARGE SCALE GENOMIC DNA]</scope>
    <source>
        <strain evidence="2 3">LP_13_YM</strain>
    </source>
</reference>
<dbReference type="EMBL" id="SMCS01000002">
    <property type="protein sequence ID" value="TCV96456.1"/>
    <property type="molecule type" value="Genomic_DNA"/>
</dbReference>
<dbReference type="SUPFAM" id="SSF54593">
    <property type="entry name" value="Glyoxalase/Bleomycin resistance protein/Dihydroxybiphenyl dioxygenase"/>
    <property type="match status" value="1"/>
</dbReference>
<dbReference type="Proteomes" id="UP000295645">
    <property type="component" value="Unassembled WGS sequence"/>
</dbReference>
<dbReference type="InterPro" id="IPR004360">
    <property type="entry name" value="Glyas_Fos-R_dOase_dom"/>
</dbReference>
<proteinExistence type="predicted"/>
<dbReference type="PANTHER" id="PTHR33990">
    <property type="entry name" value="PROTEIN YJDN-RELATED"/>
    <property type="match status" value="1"/>
</dbReference>
<name>A0A4R3YVH8_9GAMM</name>
<evidence type="ECO:0000313" key="2">
    <source>
        <dbReference type="EMBL" id="TCV96456.1"/>
    </source>
</evidence>
<dbReference type="PANTHER" id="PTHR33990:SF1">
    <property type="entry name" value="PROTEIN YJDN"/>
    <property type="match status" value="1"/>
</dbReference>
<comment type="caution">
    <text evidence="2">The sequence shown here is derived from an EMBL/GenBank/DDBJ whole genome shotgun (WGS) entry which is preliminary data.</text>
</comment>
<dbReference type="InterPro" id="IPR029068">
    <property type="entry name" value="Glyas_Bleomycin-R_OHBP_Dase"/>
</dbReference>
<gene>
    <name evidence="2" type="ORF">EC912_102807</name>
</gene>
<organism evidence="2 3">
    <name type="scientific">Luteibacter rhizovicinus</name>
    <dbReference type="NCBI Taxonomy" id="242606"/>
    <lineage>
        <taxon>Bacteria</taxon>
        <taxon>Pseudomonadati</taxon>
        <taxon>Pseudomonadota</taxon>
        <taxon>Gammaproteobacteria</taxon>
        <taxon>Lysobacterales</taxon>
        <taxon>Rhodanobacteraceae</taxon>
        <taxon>Luteibacter</taxon>
    </lineage>
</organism>
<dbReference type="RefSeq" id="WP_132142681.1">
    <property type="nucleotide sequence ID" value="NZ_SMCS01000002.1"/>
</dbReference>
<accession>A0A4R3YVH8</accession>
<feature type="domain" description="Glyoxalase/fosfomycin resistance/dioxygenase" evidence="1">
    <location>
        <begin position="3"/>
        <end position="142"/>
    </location>
</feature>
<dbReference type="Gene3D" id="3.10.180.10">
    <property type="entry name" value="2,3-Dihydroxybiphenyl 1,2-Dioxygenase, domain 1"/>
    <property type="match status" value="1"/>
</dbReference>
<dbReference type="AlphaFoldDB" id="A0A4R3YVH8"/>